<dbReference type="STRING" id="331648.BST97_07490"/>
<protein>
    <recommendedName>
        <fullName evidence="4">DUF3667 domain-containing protein</fullName>
    </recommendedName>
</protein>
<feature type="transmembrane region" description="Helical" evidence="1">
    <location>
        <begin position="406"/>
        <end position="429"/>
    </location>
</feature>
<evidence type="ECO:0000313" key="2">
    <source>
        <dbReference type="EMBL" id="ARN77857.1"/>
    </source>
</evidence>
<feature type="transmembrane region" description="Helical" evidence="1">
    <location>
        <begin position="342"/>
        <end position="361"/>
    </location>
</feature>
<dbReference type="Proteomes" id="UP000193431">
    <property type="component" value="Chromosome"/>
</dbReference>
<dbReference type="Pfam" id="PF12412">
    <property type="entry name" value="DUF3667"/>
    <property type="match status" value="1"/>
</dbReference>
<keyword evidence="1" id="KW-1133">Transmembrane helix</keyword>
<evidence type="ECO:0008006" key="4">
    <source>
        <dbReference type="Google" id="ProtNLM"/>
    </source>
</evidence>
<sequence>MFNFFNISKFDAVNHLTYMPPKTRSLAQYRGDQCLNCGTPLDKIDKYCHQCGQLNSTKQLALKDFFSEFVSNFFSYDSRGWRTIKHILFKPGFVSKEFIRGKRMSYANPFRFFLSVCIIFFLFLQLENAYQKYYGNRSIQDGLINTGYDDPEDATKINDSLVDQDREITLALGDEGIQINEINNELEAITDEELAQIESKPGGKFIANKIREERDAELARQRKDTTQSEQKEYTYVTQKELDEMGWFKQISEQIGDYTNYYDREQIVDPKVALKNLEHRVDTYNIAVYERAQLLERIEGDPSILISVILPKLPIFLFLFTPFVTLFLWLLYLRRSFTFMEHLIFSFNVLTFAFLSGFILILLNLATFGWLDLSFIFFFLIGPFYLYKSMRNFYGQSRMKTIIKFLLINFVYSFAFSIGFVLLLLIGIAIS</sequence>
<feature type="transmembrane region" description="Helical" evidence="1">
    <location>
        <begin position="312"/>
        <end position="330"/>
    </location>
</feature>
<proteinExistence type="predicted"/>
<organism evidence="2 3">
    <name type="scientific">Nonlabens spongiae</name>
    <dbReference type="NCBI Taxonomy" id="331648"/>
    <lineage>
        <taxon>Bacteria</taxon>
        <taxon>Pseudomonadati</taxon>
        <taxon>Bacteroidota</taxon>
        <taxon>Flavobacteriia</taxon>
        <taxon>Flavobacteriales</taxon>
        <taxon>Flavobacteriaceae</taxon>
        <taxon>Nonlabens</taxon>
    </lineage>
</organism>
<keyword evidence="3" id="KW-1185">Reference proteome</keyword>
<evidence type="ECO:0000256" key="1">
    <source>
        <dbReference type="SAM" id="Phobius"/>
    </source>
</evidence>
<keyword evidence="1" id="KW-0472">Membrane</keyword>
<dbReference type="AlphaFoldDB" id="A0A1W6MJV8"/>
<gene>
    <name evidence="2" type="ORF">BST97_07490</name>
</gene>
<keyword evidence="1" id="KW-0812">Transmembrane</keyword>
<dbReference type="InterPro" id="IPR022134">
    <property type="entry name" value="DUF3667"/>
</dbReference>
<feature type="transmembrane region" description="Helical" evidence="1">
    <location>
        <begin position="367"/>
        <end position="386"/>
    </location>
</feature>
<dbReference type="EMBL" id="CP019344">
    <property type="protein sequence ID" value="ARN77857.1"/>
    <property type="molecule type" value="Genomic_DNA"/>
</dbReference>
<evidence type="ECO:0000313" key="3">
    <source>
        <dbReference type="Proteomes" id="UP000193431"/>
    </source>
</evidence>
<reference evidence="2 3" key="1">
    <citation type="submission" date="2016-11" db="EMBL/GenBank/DDBJ databases">
        <title>Trade-off between light-utilization and light-protection in marine flavobacteria.</title>
        <authorList>
            <person name="Kumagai Y."/>
        </authorList>
    </citation>
    <scope>NUCLEOTIDE SEQUENCE [LARGE SCALE GENOMIC DNA]</scope>
    <source>
        <strain evidence="2 3">JCM 13191</strain>
    </source>
</reference>
<name>A0A1W6MJV8_9FLAO</name>
<accession>A0A1W6MJV8</accession>